<comment type="caution">
    <text evidence="1">The sequence shown here is derived from an EMBL/GenBank/DDBJ whole genome shotgun (WGS) entry which is preliminary data.</text>
</comment>
<dbReference type="AlphaFoldDB" id="A0A9Q0P1J7"/>
<evidence type="ECO:0000313" key="2">
    <source>
        <dbReference type="Proteomes" id="UP001151532"/>
    </source>
</evidence>
<protein>
    <submittedName>
        <fullName evidence="1">Uncharacterized protein</fullName>
    </submittedName>
</protein>
<accession>A0A9Q0P1J7</accession>
<dbReference type="Proteomes" id="UP001151532">
    <property type="component" value="Chromosome 14"/>
</dbReference>
<proteinExistence type="predicted"/>
<reference evidence="1" key="2">
    <citation type="journal article" date="2023" name="Int. J. Mol. Sci.">
        <title>De Novo Assembly and Annotation of 11 Diverse Shrub Willow (Salix) Genomes Reveals Novel Gene Organization in Sex-Linked Regions.</title>
        <authorList>
            <person name="Hyden B."/>
            <person name="Feng K."/>
            <person name="Yates T.B."/>
            <person name="Jawdy S."/>
            <person name="Cereghino C."/>
            <person name="Smart L.B."/>
            <person name="Muchero W."/>
        </authorList>
    </citation>
    <scope>NUCLEOTIDE SEQUENCE</scope>
    <source>
        <tissue evidence="1">Shoot tip</tissue>
    </source>
</reference>
<organism evidence="1 2">
    <name type="scientific">Salix purpurea</name>
    <name type="common">Purple osier willow</name>
    <dbReference type="NCBI Taxonomy" id="77065"/>
    <lineage>
        <taxon>Eukaryota</taxon>
        <taxon>Viridiplantae</taxon>
        <taxon>Streptophyta</taxon>
        <taxon>Embryophyta</taxon>
        <taxon>Tracheophyta</taxon>
        <taxon>Spermatophyta</taxon>
        <taxon>Magnoliopsida</taxon>
        <taxon>eudicotyledons</taxon>
        <taxon>Gunneridae</taxon>
        <taxon>Pentapetalae</taxon>
        <taxon>rosids</taxon>
        <taxon>fabids</taxon>
        <taxon>Malpighiales</taxon>
        <taxon>Salicaceae</taxon>
        <taxon>Saliceae</taxon>
        <taxon>Salix</taxon>
    </lineage>
</organism>
<keyword evidence="2" id="KW-1185">Reference proteome</keyword>
<gene>
    <name evidence="1" type="ORF">OIU79_019569</name>
</gene>
<name>A0A9Q0P1J7_SALPP</name>
<reference evidence="1" key="1">
    <citation type="submission" date="2022-11" db="EMBL/GenBank/DDBJ databases">
        <authorList>
            <person name="Hyden B.L."/>
            <person name="Feng K."/>
            <person name="Yates T."/>
            <person name="Jawdy S."/>
            <person name="Smart L.B."/>
            <person name="Muchero W."/>
        </authorList>
    </citation>
    <scope>NUCLEOTIDE SEQUENCE</scope>
    <source>
        <tissue evidence="1">Shoot tip</tissue>
    </source>
</reference>
<evidence type="ECO:0000313" key="1">
    <source>
        <dbReference type="EMBL" id="KAJ6679857.1"/>
    </source>
</evidence>
<sequence>MFTAPNVGNCWVGSIGKLMKNRRGTRKEKSFLKIARLSRKTGSRCVVTASHRVLPIYTSYLVALRMFISYTNINSIYWTHLSKWALPRPHVMKNIVINEYFPCDLRVLTVQILH</sequence>
<dbReference type="EMBL" id="JAPFFK010000020">
    <property type="protein sequence ID" value="KAJ6679857.1"/>
    <property type="molecule type" value="Genomic_DNA"/>
</dbReference>